<name>A0A9X2I5L9_9FLAO</name>
<feature type="transmembrane region" description="Helical" evidence="1">
    <location>
        <begin position="178"/>
        <end position="196"/>
    </location>
</feature>
<dbReference type="GO" id="GO:0080120">
    <property type="term" value="P:CAAX-box protein maturation"/>
    <property type="evidence" value="ECO:0007669"/>
    <property type="project" value="UniProtKB-ARBA"/>
</dbReference>
<dbReference type="InterPro" id="IPR003675">
    <property type="entry name" value="Rce1/LyrA-like_dom"/>
</dbReference>
<keyword evidence="4" id="KW-1185">Reference proteome</keyword>
<accession>A0A9X2I5L9</accession>
<sequence>MNVLRENNFNLKLKNLFRNFMLMILCYFIFFFLLGIFNLFVLELDLDKYQQIEILEILNENPWKFAFLAIIAAPIIEESVFRSLLKPSKSTLRIFICSILYMIGIVIIPEEAHWSLRYLLLFGSMAFLYYALGELIGENLYRKICFYFHRYYMAIWIGGAILFGFVHIFNYVDSFQMDLALFVMIFPRIIAGYFFGKVKLENKNLIWPILLHSMNNSLVIILLLPFNLS</sequence>
<feature type="transmembrane region" description="Helical" evidence="1">
    <location>
        <begin position="92"/>
        <end position="109"/>
    </location>
</feature>
<keyword evidence="1" id="KW-0472">Membrane</keyword>
<dbReference type="Pfam" id="PF02517">
    <property type="entry name" value="Rce1-like"/>
    <property type="match status" value="1"/>
</dbReference>
<reference evidence="3" key="1">
    <citation type="submission" date="2022-07" db="EMBL/GenBank/DDBJ databases">
        <title>Gramela sediminis sp. nov., isolated from deep-sea sediment of the Indian Ocean.</title>
        <authorList>
            <person name="Shi H."/>
        </authorList>
    </citation>
    <scope>NUCLEOTIDE SEQUENCE</scope>
    <source>
        <strain evidence="3">GC03-9</strain>
    </source>
</reference>
<dbReference type="Proteomes" id="UP001155280">
    <property type="component" value="Unassembled WGS sequence"/>
</dbReference>
<keyword evidence="3" id="KW-0645">Protease</keyword>
<feature type="domain" description="CAAX prenyl protease 2/Lysostaphin resistance protein A-like" evidence="2">
    <location>
        <begin position="61"/>
        <end position="217"/>
    </location>
</feature>
<feature type="transmembrane region" description="Helical" evidence="1">
    <location>
        <begin position="153"/>
        <end position="172"/>
    </location>
</feature>
<dbReference type="EC" id="3.4.-.-" evidence="3"/>
<feature type="transmembrane region" description="Helical" evidence="1">
    <location>
        <begin position="20"/>
        <end position="42"/>
    </location>
</feature>
<dbReference type="GO" id="GO:0004175">
    <property type="term" value="F:endopeptidase activity"/>
    <property type="evidence" value="ECO:0007669"/>
    <property type="project" value="UniProtKB-ARBA"/>
</dbReference>
<dbReference type="AlphaFoldDB" id="A0A9X2I5L9"/>
<evidence type="ECO:0000313" key="4">
    <source>
        <dbReference type="Proteomes" id="UP001155280"/>
    </source>
</evidence>
<dbReference type="GO" id="GO:0006508">
    <property type="term" value="P:proteolysis"/>
    <property type="evidence" value="ECO:0007669"/>
    <property type="project" value="UniProtKB-KW"/>
</dbReference>
<evidence type="ECO:0000313" key="3">
    <source>
        <dbReference type="EMBL" id="MCP9199832.1"/>
    </source>
</evidence>
<evidence type="ECO:0000256" key="1">
    <source>
        <dbReference type="SAM" id="Phobius"/>
    </source>
</evidence>
<comment type="caution">
    <text evidence="3">The sequence shown here is derived from an EMBL/GenBank/DDBJ whole genome shotgun (WGS) entry which is preliminary data.</text>
</comment>
<feature type="transmembrane region" description="Helical" evidence="1">
    <location>
        <begin position="115"/>
        <end position="132"/>
    </location>
</feature>
<feature type="transmembrane region" description="Helical" evidence="1">
    <location>
        <begin position="205"/>
        <end position="226"/>
    </location>
</feature>
<gene>
    <name evidence="3" type="ORF">MKO06_07945</name>
</gene>
<dbReference type="RefSeq" id="WP_241551646.1">
    <property type="nucleotide sequence ID" value="NZ_JANCNS010000002.1"/>
</dbReference>
<keyword evidence="3" id="KW-0378">Hydrolase</keyword>
<keyword evidence="1" id="KW-1133">Transmembrane helix</keyword>
<evidence type="ECO:0000259" key="2">
    <source>
        <dbReference type="Pfam" id="PF02517"/>
    </source>
</evidence>
<keyword evidence="1" id="KW-0812">Transmembrane</keyword>
<proteinExistence type="predicted"/>
<dbReference type="EMBL" id="JANCNS010000002">
    <property type="protein sequence ID" value="MCP9199832.1"/>
    <property type="molecule type" value="Genomic_DNA"/>
</dbReference>
<protein>
    <submittedName>
        <fullName evidence="3">CPBP family glutamic-type intramembrane protease</fullName>
        <ecNumber evidence="3">3.4.-.-</ecNumber>
    </submittedName>
</protein>
<organism evidence="3 4">
    <name type="scientific">Christiangramia oceanisediminis</name>
    <dbReference type="NCBI Taxonomy" id="2920386"/>
    <lineage>
        <taxon>Bacteria</taxon>
        <taxon>Pseudomonadati</taxon>
        <taxon>Bacteroidota</taxon>
        <taxon>Flavobacteriia</taxon>
        <taxon>Flavobacteriales</taxon>
        <taxon>Flavobacteriaceae</taxon>
        <taxon>Christiangramia</taxon>
    </lineage>
</organism>